<dbReference type="InterPro" id="IPR029058">
    <property type="entry name" value="AB_hydrolase_fold"/>
</dbReference>
<protein>
    <recommendedName>
        <fullName evidence="3">Alpha/beta hydrolase</fullName>
    </recommendedName>
</protein>
<reference evidence="1 2" key="1">
    <citation type="submission" date="2020-08" db="EMBL/GenBank/DDBJ databases">
        <title>Description of novel Flavobacterium F-408 isolate.</title>
        <authorList>
            <person name="Saticioglu I.B."/>
            <person name="Duman M."/>
            <person name="Altun S."/>
        </authorList>
    </citation>
    <scope>NUCLEOTIDE SEQUENCE [LARGE SCALE GENOMIC DNA]</scope>
    <source>
        <strain evidence="1 2">F-408</strain>
    </source>
</reference>
<evidence type="ECO:0000313" key="2">
    <source>
        <dbReference type="Proteomes" id="UP000605990"/>
    </source>
</evidence>
<organism evidence="1 2">
    <name type="scientific">Flavobacterium bernardetii</name>
    <dbReference type="NCBI Taxonomy" id="2813823"/>
    <lineage>
        <taxon>Bacteria</taxon>
        <taxon>Pseudomonadati</taxon>
        <taxon>Bacteroidota</taxon>
        <taxon>Flavobacteriia</taxon>
        <taxon>Flavobacteriales</taxon>
        <taxon>Flavobacteriaceae</taxon>
        <taxon>Flavobacterium</taxon>
    </lineage>
</organism>
<dbReference type="Proteomes" id="UP000605990">
    <property type="component" value="Unassembled WGS sequence"/>
</dbReference>
<name>A0ABR7IVH6_9FLAO</name>
<gene>
    <name evidence="1" type="ORF">H8R27_01275</name>
</gene>
<accession>A0ABR7IVH6</accession>
<dbReference type="RefSeq" id="WP_166124757.1">
    <property type="nucleotide sequence ID" value="NZ_JAANOQ010000001.1"/>
</dbReference>
<evidence type="ECO:0000313" key="1">
    <source>
        <dbReference type="EMBL" id="MBC5833507.1"/>
    </source>
</evidence>
<keyword evidence="2" id="KW-1185">Reference proteome</keyword>
<dbReference type="InterPro" id="IPR008886">
    <property type="entry name" value="UPF0227/Esterase_YqiA"/>
</dbReference>
<dbReference type="Gene3D" id="3.40.50.1820">
    <property type="entry name" value="alpha/beta hydrolase"/>
    <property type="match status" value="1"/>
</dbReference>
<comment type="caution">
    <text evidence="1">The sequence shown here is derived from an EMBL/GenBank/DDBJ whole genome shotgun (WGS) entry which is preliminary data.</text>
</comment>
<dbReference type="SUPFAM" id="SSF53474">
    <property type="entry name" value="alpha/beta-Hydrolases"/>
    <property type="match status" value="1"/>
</dbReference>
<dbReference type="EMBL" id="JACRUN010000001">
    <property type="protein sequence ID" value="MBC5833507.1"/>
    <property type="molecule type" value="Genomic_DNA"/>
</dbReference>
<dbReference type="Pfam" id="PF05728">
    <property type="entry name" value="UPF0227"/>
    <property type="match status" value="1"/>
</dbReference>
<proteinExistence type="predicted"/>
<evidence type="ECO:0008006" key="3">
    <source>
        <dbReference type="Google" id="ProtNLM"/>
    </source>
</evidence>
<sequence length="179" mass="21228">METKLYYIHGLYGSEKSYKFLELKEKYQNIECLTWKVDDTIHLKLNEWKHKIEADKSNETCIIASSTGCNLAYQLRQMCKPNFIKLVFINPLFDISDVYDSGLMPNQLLQYLLKIEKHSESLLLFSKNDEVINHKKYLSETSFIFKNNQVIIDEKSTHNFKNLNEHYIEIDNLINAFYL</sequence>